<evidence type="ECO:0000313" key="5">
    <source>
        <dbReference type="Proteomes" id="UP000319809"/>
    </source>
</evidence>
<dbReference type="Gene3D" id="3.40.630.30">
    <property type="match status" value="1"/>
</dbReference>
<name>A0A4Y5YE05_9GAMM</name>
<proteinExistence type="predicted"/>
<keyword evidence="2" id="KW-0012">Acyltransferase</keyword>
<dbReference type="Pfam" id="PF00583">
    <property type="entry name" value="Acetyltransf_1"/>
    <property type="match status" value="1"/>
</dbReference>
<accession>A0A4Y5YE05</accession>
<organism evidence="4 5">
    <name type="scientific">Shewanella polaris</name>
    <dbReference type="NCBI Taxonomy" id="2588449"/>
    <lineage>
        <taxon>Bacteria</taxon>
        <taxon>Pseudomonadati</taxon>
        <taxon>Pseudomonadota</taxon>
        <taxon>Gammaproteobacteria</taxon>
        <taxon>Alteromonadales</taxon>
        <taxon>Shewanellaceae</taxon>
        <taxon>Shewanella</taxon>
    </lineage>
</organism>
<evidence type="ECO:0000256" key="1">
    <source>
        <dbReference type="ARBA" id="ARBA00022679"/>
    </source>
</evidence>
<dbReference type="SUPFAM" id="SSF55729">
    <property type="entry name" value="Acyl-CoA N-acyltransferases (Nat)"/>
    <property type="match status" value="1"/>
</dbReference>
<evidence type="ECO:0000313" key="4">
    <source>
        <dbReference type="EMBL" id="QDE30925.1"/>
    </source>
</evidence>
<dbReference type="EMBL" id="CP041036">
    <property type="protein sequence ID" value="QDE30925.1"/>
    <property type="molecule type" value="Genomic_DNA"/>
</dbReference>
<gene>
    <name evidence="4" type="ORF">FH971_08070</name>
</gene>
<dbReference type="RefSeq" id="WP_140233954.1">
    <property type="nucleotide sequence ID" value="NZ_CP041036.1"/>
</dbReference>
<evidence type="ECO:0000259" key="3">
    <source>
        <dbReference type="PROSITE" id="PS51186"/>
    </source>
</evidence>
<dbReference type="PANTHER" id="PTHR43877:SF5">
    <property type="entry name" value="BLL8307 PROTEIN"/>
    <property type="match status" value="1"/>
</dbReference>
<dbReference type="AlphaFoldDB" id="A0A4Y5YE05"/>
<dbReference type="InterPro" id="IPR016181">
    <property type="entry name" value="Acyl_CoA_acyltransferase"/>
</dbReference>
<dbReference type="InterPro" id="IPR050832">
    <property type="entry name" value="Bact_Acetyltransf"/>
</dbReference>
<feature type="domain" description="N-acetyltransferase" evidence="3">
    <location>
        <begin position="3"/>
        <end position="152"/>
    </location>
</feature>
<protein>
    <submittedName>
        <fullName evidence="4">GNAT family N-acetyltransferase</fullName>
    </submittedName>
</protein>
<dbReference type="KEGG" id="spol:FH971_08070"/>
<reference evidence="4 5" key="1">
    <citation type="submission" date="2019-06" db="EMBL/GenBank/DDBJ databases">
        <title>The genome of Shewanella sp. SM1901.</title>
        <authorList>
            <person name="Cha Q."/>
        </authorList>
    </citation>
    <scope>NUCLEOTIDE SEQUENCE [LARGE SCALE GENOMIC DNA]</scope>
    <source>
        <strain evidence="4 5">SM1901</strain>
    </source>
</reference>
<dbReference type="PROSITE" id="PS51186">
    <property type="entry name" value="GNAT"/>
    <property type="match status" value="1"/>
</dbReference>
<keyword evidence="5" id="KW-1185">Reference proteome</keyword>
<evidence type="ECO:0000256" key="2">
    <source>
        <dbReference type="ARBA" id="ARBA00023315"/>
    </source>
</evidence>
<dbReference type="GO" id="GO:0016747">
    <property type="term" value="F:acyltransferase activity, transferring groups other than amino-acyl groups"/>
    <property type="evidence" value="ECO:0007669"/>
    <property type="project" value="InterPro"/>
</dbReference>
<keyword evidence="1 4" id="KW-0808">Transferase</keyword>
<dbReference type="InterPro" id="IPR000182">
    <property type="entry name" value="GNAT_dom"/>
</dbReference>
<dbReference type="PANTHER" id="PTHR43877">
    <property type="entry name" value="AMINOALKYLPHOSPHONATE N-ACETYLTRANSFERASE-RELATED-RELATED"/>
    <property type="match status" value="1"/>
</dbReference>
<dbReference type="Proteomes" id="UP000319809">
    <property type="component" value="Chromosome"/>
</dbReference>
<dbReference type="CDD" id="cd04301">
    <property type="entry name" value="NAT_SF"/>
    <property type="match status" value="1"/>
</dbReference>
<sequence>MDIMIDDLQGSGVVELLQAHLTDMYATSPAGSVHALDIEGLKHPSITFWCAKQGDLVLGCVAIKQLTPTHGEIKSMRTAAMARNQGVASALLSHILDVANKRGYQQLSLETGTMDYFASARRLYERHQFDYCDPFADYQLDPNSAFMTRLIEH</sequence>